<dbReference type="EMBL" id="BKCJ010006054">
    <property type="protein sequence ID" value="GEU70100.1"/>
    <property type="molecule type" value="Genomic_DNA"/>
</dbReference>
<gene>
    <name evidence="1" type="ORF">Tci_042078</name>
</gene>
<evidence type="ECO:0000313" key="1">
    <source>
        <dbReference type="EMBL" id="GEU70100.1"/>
    </source>
</evidence>
<dbReference type="PANTHER" id="PTHR11439">
    <property type="entry name" value="GAG-POL-RELATED RETROTRANSPOSON"/>
    <property type="match status" value="1"/>
</dbReference>
<accession>A0A6L2M8Z9</accession>
<protein>
    <submittedName>
        <fullName evidence="1">Ribonuclease H-like domain-containing protein</fullName>
    </submittedName>
</protein>
<feature type="non-terminal residue" evidence="1">
    <location>
        <position position="1"/>
    </location>
</feature>
<dbReference type="PANTHER" id="PTHR11439:SF489">
    <property type="entry name" value="RNA-DIRECTED DNA POLYMERASE"/>
    <property type="match status" value="1"/>
</dbReference>
<dbReference type="AlphaFoldDB" id="A0A6L2M8Z9"/>
<proteinExistence type="predicted"/>
<reference evidence="1" key="1">
    <citation type="journal article" date="2019" name="Sci. Rep.">
        <title>Draft genome of Tanacetum cinerariifolium, the natural source of mosquito coil.</title>
        <authorList>
            <person name="Yamashiro T."/>
            <person name="Shiraishi A."/>
            <person name="Satake H."/>
            <person name="Nakayama K."/>
        </authorList>
    </citation>
    <scope>NUCLEOTIDE SEQUENCE</scope>
</reference>
<organism evidence="1">
    <name type="scientific">Tanacetum cinerariifolium</name>
    <name type="common">Dalmatian daisy</name>
    <name type="synonym">Chrysanthemum cinerariifolium</name>
    <dbReference type="NCBI Taxonomy" id="118510"/>
    <lineage>
        <taxon>Eukaryota</taxon>
        <taxon>Viridiplantae</taxon>
        <taxon>Streptophyta</taxon>
        <taxon>Embryophyta</taxon>
        <taxon>Tracheophyta</taxon>
        <taxon>Spermatophyta</taxon>
        <taxon>Magnoliopsida</taxon>
        <taxon>eudicotyledons</taxon>
        <taxon>Gunneridae</taxon>
        <taxon>Pentapetalae</taxon>
        <taxon>asterids</taxon>
        <taxon>campanulids</taxon>
        <taxon>Asterales</taxon>
        <taxon>Asteraceae</taxon>
        <taxon>Asteroideae</taxon>
        <taxon>Anthemideae</taxon>
        <taxon>Anthemidinae</taxon>
        <taxon>Tanacetum</taxon>
    </lineage>
</organism>
<dbReference type="CDD" id="cd09272">
    <property type="entry name" value="RNase_HI_RT_Ty1"/>
    <property type="match status" value="1"/>
</dbReference>
<comment type="caution">
    <text evidence="1">The sequence shown here is derived from an EMBL/GenBank/DDBJ whole genome shotgun (WGS) entry which is preliminary data.</text>
</comment>
<sequence>WAKYKITRRSIIGYSVFLGNSLVSWKSKKQAVVSRSSTEAEYKAMCNVCCEVLWIRKVLTDLQVNISLHVEMSCDNSSTIQIAANPVLHERSKHFEIDLYILREKIAAGFIKTKKVKSKDNIADLFTKGLTISELNKFYQTLGTRLMNGIGEHEARFSARDGAAEEVDSKSDSLKLRKACEASKKAIRMKNFIGDLGVVPTVQDLIEIFCDNESVVALTKEPKDHGKSNHIEIKYHFV</sequence>
<name>A0A6L2M8Z9_TANCI</name>